<comment type="similarity">
    <text evidence="2">Belongs to the CorA metal ion transporter (MIT) (TC 1.A.35) family.</text>
</comment>
<dbReference type="InterPro" id="IPR002523">
    <property type="entry name" value="MgTranspt_CorA/ZnTranspt_ZntB"/>
</dbReference>
<evidence type="ECO:0000256" key="6">
    <source>
        <dbReference type="SAM" id="Phobius"/>
    </source>
</evidence>
<evidence type="ECO:0000313" key="8">
    <source>
        <dbReference type="Proteomes" id="UP001150904"/>
    </source>
</evidence>
<dbReference type="Pfam" id="PF01544">
    <property type="entry name" value="CorA"/>
    <property type="match status" value="1"/>
</dbReference>
<protein>
    <submittedName>
        <fullName evidence="7">Uncharacterized protein</fullName>
    </submittedName>
</protein>
<dbReference type="GO" id="GO:0015095">
    <property type="term" value="F:magnesium ion transmembrane transporter activity"/>
    <property type="evidence" value="ECO:0007669"/>
    <property type="project" value="InterPro"/>
</dbReference>
<feature type="transmembrane region" description="Helical" evidence="6">
    <location>
        <begin position="357"/>
        <end position="379"/>
    </location>
</feature>
<dbReference type="InterPro" id="IPR044089">
    <property type="entry name" value="Alr1-like"/>
</dbReference>
<dbReference type="PANTHER" id="PTHR21535:SF55">
    <property type="entry name" value="MAGNESIUM TRANSPORTER ALR1-RELATED"/>
    <property type="match status" value="1"/>
</dbReference>
<dbReference type="SUPFAM" id="SSF143865">
    <property type="entry name" value="CorA soluble domain-like"/>
    <property type="match status" value="1"/>
</dbReference>
<dbReference type="InterPro" id="IPR045863">
    <property type="entry name" value="CorA_TM1_TM2"/>
</dbReference>
<gene>
    <name evidence="7" type="ORF">N7498_007390</name>
</gene>
<accession>A0A9W9JJZ6</accession>
<evidence type="ECO:0000256" key="4">
    <source>
        <dbReference type="ARBA" id="ARBA00022989"/>
    </source>
</evidence>
<comment type="subcellular location">
    <subcellularLocation>
        <location evidence="1">Membrane</location>
        <topology evidence="1">Multi-pass membrane protein</topology>
    </subcellularLocation>
</comment>
<reference evidence="7" key="2">
    <citation type="journal article" date="2023" name="IMA Fungus">
        <title>Comparative genomic study of the Penicillium genus elucidates a diverse pangenome and 15 lateral gene transfer events.</title>
        <authorList>
            <person name="Petersen C."/>
            <person name="Sorensen T."/>
            <person name="Nielsen M.R."/>
            <person name="Sondergaard T.E."/>
            <person name="Sorensen J.L."/>
            <person name="Fitzpatrick D.A."/>
            <person name="Frisvad J.C."/>
            <person name="Nielsen K.L."/>
        </authorList>
    </citation>
    <scope>NUCLEOTIDE SEQUENCE</scope>
    <source>
        <strain evidence="7">IBT 15544</strain>
    </source>
</reference>
<keyword evidence="3 6" id="KW-0812">Transmembrane</keyword>
<dbReference type="RefSeq" id="XP_058306701.1">
    <property type="nucleotide sequence ID" value="XM_058454452.1"/>
</dbReference>
<feature type="transmembrane region" description="Helical" evidence="6">
    <location>
        <begin position="316"/>
        <end position="337"/>
    </location>
</feature>
<organism evidence="7 8">
    <name type="scientific">Penicillium cinerascens</name>
    <dbReference type="NCBI Taxonomy" id="70096"/>
    <lineage>
        <taxon>Eukaryota</taxon>
        <taxon>Fungi</taxon>
        <taxon>Dikarya</taxon>
        <taxon>Ascomycota</taxon>
        <taxon>Pezizomycotina</taxon>
        <taxon>Eurotiomycetes</taxon>
        <taxon>Eurotiomycetidae</taxon>
        <taxon>Eurotiales</taxon>
        <taxon>Aspergillaceae</taxon>
        <taxon>Penicillium</taxon>
    </lineage>
</organism>
<dbReference type="Gene3D" id="3.30.460.20">
    <property type="entry name" value="CorA soluble domain-like"/>
    <property type="match status" value="1"/>
</dbReference>
<dbReference type="GeneID" id="83181753"/>
<dbReference type="SUPFAM" id="SSF144083">
    <property type="entry name" value="Magnesium transport protein CorA, transmembrane region"/>
    <property type="match status" value="1"/>
</dbReference>
<dbReference type="CDD" id="cd12829">
    <property type="entry name" value="Alr1p-like"/>
    <property type="match status" value="1"/>
</dbReference>
<evidence type="ECO:0000256" key="3">
    <source>
        <dbReference type="ARBA" id="ARBA00022692"/>
    </source>
</evidence>
<dbReference type="Gene3D" id="1.20.58.340">
    <property type="entry name" value="Magnesium transport protein CorA, transmembrane region"/>
    <property type="match status" value="2"/>
</dbReference>
<dbReference type="InterPro" id="IPR045861">
    <property type="entry name" value="CorA_cytoplasmic_dom"/>
</dbReference>
<dbReference type="GO" id="GO:0005886">
    <property type="term" value="C:plasma membrane"/>
    <property type="evidence" value="ECO:0007669"/>
    <property type="project" value="TreeGrafter"/>
</dbReference>
<dbReference type="PANTHER" id="PTHR21535">
    <property type="entry name" value="MAGNESIUM AND COBALT TRANSPORT PROTEIN/MITOCHONDRIAL IMPORT INNER MEMBRANE TRANSLOCASE SUBUNIT TIM8"/>
    <property type="match status" value="1"/>
</dbReference>
<name>A0A9W9JJZ6_9EURO</name>
<evidence type="ECO:0000256" key="5">
    <source>
        <dbReference type="ARBA" id="ARBA00023136"/>
    </source>
</evidence>
<sequence length="384" mass="43253">MGNQQEKNQDMGLCLFDRFSFFSSKIQKATTSSSWDALFPDGDLSNVFLEKHKGRSEPNQPTWWIDIRDATEEDVHTVSQALSIHPLTAEDIAIREPREKVDVFKNYYLISFQTLVSHFPGQEERQSIPASAVLYILVFQYGVVTFSPSESRHMNRVRDRIQRMHDPSILTSDWVCYAMIDDIIDSFEPFARAAERESEAIEDQVFTIRIDDAKTLIPQVDVLRKRIAHITRCLNGNNDVLSGYVKRCQAPDKYPVFPDGELLLYLGDVQDHIITNLSTLGHIDEIIGRSQANYLAQISATNIRFSLTISSGLSKITLLATVFVPCHLVTGLFGMNVSVPGEAVPGEAVPGEHYRDLSWFLGIVGCFAAFIVVSISMAVKYRLL</sequence>
<keyword evidence="5 6" id="KW-0472">Membrane</keyword>
<proteinExistence type="inferred from homology"/>
<comment type="caution">
    <text evidence="7">The sequence shown here is derived from an EMBL/GenBank/DDBJ whole genome shotgun (WGS) entry which is preliminary data.</text>
</comment>
<dbReference type="GO" id="GO:0010961">
    <property type="term" value="P:intracellular magnesium ion homeostasis"/>
    <property type="evidence" value="ECO:0007669"/>
    <property type="project" value="TreeGrafter"/>
</dbReference>
<keyword evidence="8" id="KW-1185">Reference proteome</keyword>
<dbReference type="OrthoDB" id="29879at2759"/>
<evidence type="ECO:0000256" key="2">
    <source>
        <dbReference type="ARBA" id="ARBA00009765"/>
    </source>
</evidence>
<dbReference type="Proteomes" id="UP001150904">
    <property type="component" value="Unassembled WGS sequence"/>
</dbReference>
<evidence type="ECO:0000313" key="7">
    <source>
        <dbReference type="EMBL" id="KAJ5198273.1"/>
    </source>
</evidence>
<reference evidence="7" key="1">
    <citation type="submission" date="2022-12" db="EMBL/GenBank/DDBJ databases">
        <authorList>
            <person name="Petersen C."/>
        </authorList>
    </citation>
    <scope>NUCLEOTIDE SEQUENCE</scope>
    <source>
        <strain evidence="7">IBT 15544</strain>
    </source>
</reference>
<dbReference type="EMBL" id="JAPQKR010000014">
    <property type="protein sequence ID" value="KAJ5198273.1"/>
    <property type="molecule type" value="Genomic_DNA"/>
</dbReference>
<dbReference type="AlphaFoldDB" id="A0A9W9JJZ6"/>
<keyword evidence="4 6" id="KW-1133">Transmembrane helix</keyword>
<evidence type="ECO:0000256" key="1">
    <source>
        <dbReference type="ARBA" id="ARBA00004141"/>
    </source>
</evidence>